<dbReference type="Pfam" id="PF13468">
    <property type="entry name" value="Glyoxalase_3"/>
    <property type="match status" value="1"/>
</dbReference>
<evidence type="ECO:0000313" key="2">
    <source>
        <dbReference type="EMBL" id="RRH87033.1"/>
    </source>
</evidence>
<dbReference type="RefSeq" id="WP_124959831.1">
    <property type="nucleotide sequence ID" value="NZ_RQXU01000010.1"/>
</dbReference>
<feature type="domain" description="Glyoxalase-like" evidence="1">
    <location>
        <begin position="5"/>
        <end position="197"/>
    </location>
</feature>
<dbReference type="InterPro" id="IPR025870">
    <property type="entry name" value="Glyoxalase-like_dom"/>
</dbReference>
<comment type="caution">
    <text evidence="2">The sequence shown here is derived from an EMBL/GenBank/DDBJ whole genome shotgun (WGS) entry which is preliminary data.</text>
</comment>
<proteinExistence type="predicted"/>
<dbReference type="Gene3D" id="3.10.180.10">
    <property type="entry name" value="2,3-Dihydroxybiphenyl 1,2-Dioxygenase, domain 1"/>
    <property type="match status" value="1"/>
</dbReference>
<reference evidence="2 3" key="1">
    <citation type="submission" date="2018-11" db="EMBL/GenBank/DDBJ databases">
        <title>The genome of Variovorax sp T529.</title>
        <authorList>
            <person name="Gao J."/>
        </authorList>
    </citation>
    <scope>NUCLEOTIDE SEQUENCE [LARGE SCALE GENOMIC DNA]</scope>
    <source>
        <strain evidence="2 3">T529</strain>
    </source>
</reference>
<evidence type="ECO:0000313" key="3">
    <source>
        <dbReference type="Proteomes" id="UP000271590"/>
    </source>
</evidence>
<dbReference type="EMBL" id="RQXU01000010">
    <property type="protein sequence ID" value="RRH87033.1"/>
    <property type="molecule type" value="Genomic_DNA"/>
</dbReference>
<dbReference type="Proteomes" id="UP000271590">
    <property type="component" value="Unassembled WGS sequence"/>
</dbReference>
<organism evidence="2 3">
    <name type="scientific">Variovorax beijingensis</name>
    <dbReference type="NCBI Taxonomy" id="2496117"/>
    <lineage>
        <taxon>Bacteria</taxon>
        <taxon>Pseudomonadati</taxon>
        <taxon>Pseudomonadota</taxon>
        <taxon>Betaproteobacteria</taxon>
        <taxon>Burkholderiales</taxon>
        <taxon>Comamonadaceae</taxon>
        <taxon>Variovorax</taxon>
    </lineage>
</organism>
<name>A0A3P3EKV7_9BURK</name>
<protein>
    <submittedName>
        <fullName evidence="2">VOC family protein</fullName>
    </submittedName>
</protein>
<dbReference type="SUPFAM" id="SSF54593">
    <property type="entry name" value="Glyoxalase/Bleomycin resistance protein/Dihydroxybiphenyl dioxygenase"/>
    <property type="match status" value="1"/>
</dbReference>
<evidence type="ECO:0000259" key="1">
    <source>
        <dbReference type="Pfam" id="PF13468"/>
    </source>
</evidence>
<dbReference type="InterPro" id="IPR029068">
    <property type="entry name" value="Glyas_Bleomycin-R_OHBP_Dase"/>
</dbReference>
<dbReference type="AlphaFoldDB" id="A0A3P3EKV7"/>
<sequence>MHAQLDHLVIAAASLAEGVAWCEATLGVTPGPGGSHPLMGTHNRLLNIATAAFPQAYLEIIAIEPGKQPSRPGTRRWFDLDDPVLQAGLAQHGPRLVHFVARVPDARAALQALAREEHAHIDRGQLLEASRDTPAGRLEWQITVRDDGQRLFYGALPTLIQWGPVHPTDAMPGSGLAMRSLQATHPRAADLAAALSAIGMAGMAGMAVQAGAPNLVAVLDTPRGPVTLQSEGL</sequence>
<accession>A0A3P3EKV7</accession>
<gene>
    <name evidence="2" type="ORF">EH244_18495</name>
</gene>